<reference evidence="2 3" key="1">
    <citation type="submission" date="2019-11" db="EMBL/GenBank/DDBJ databases">
        <authorList>
            <person name="Holert J."/>
        </authorList>
    </citation>
    <scope>NUCLEOTIDE SEQUENCE [LARGE SCALE GENOMIC DNA]</scope>
    <source>
        <strain evidence="2">BC8_1</strain>
    </source>
</reference>
<name>A0A5S9RD96_MYCVN</name>
<feature type="transmembrane region" description="Helical" evidence="1">
    <location>
        <begin position="26"/>
        <end position="49"/>
    </location>
</feature>
<gene>
    <name evidence="2" type="ORF">AELLOGFF_02472</name>
</gene>
<proteinExistence type="predicted"/>
<dbReference type="AlphaFoldDB" id="A0A5S9RD96"/>
<dbReference type="EMBL" id="CACSIP010000076">
    <property type="protein sequence ID" value="CAA0138384.1"/>
    <property type="molecule type" value="Genomic_DNA"/>
</dbReference>
<dbReference type="Proteomes" id="UP000430146">
    <property type="component" value="Unassembled WGS sequence"/>
</dbReference>
<sequence>MVGVGEGATVPQEVEPRRAVRASSQVNWAVMVLMIAILIAAVAGVFVALSSGMPNVAILIALVTGAVFAGVAC</sequence>
<feature type="transmembrane region" description="Helical" evidence="1">
    <location>
        <begin position="55"/>
        <end position="72"/>
    </location>
</feature>
<evidence type="ECO:0000313" key="2">
    <source>
        <dbReference type="EMBL" id="CAA0138384.1"/>
    </source>
</evidence>
<keyword evidence="1" id="KW-1133">Transmembrane helix</keyword>
<keyword evidence="3" id="KW-1185">Reference proteome</keyword>
<keyword evidence="1" id="KW-0812">Transmembrane</keyword>
<evidence type="ECO:0000313" key="3">
    <source>
        <dbReference type="Proteomes" id="UP000430146"/>
    </source>
</evidence>
<keyword evidence="1" id="KW-0472">Membrane</keyword>
<evidence type="ECO:0000256" key="1">
    <source>
        <dbReference type="SAM" id="Phobius"/>
    </source>
</evidence>
<accession>A0A5S9RD96</accession>
<dbReference type="RefSeq" id="WP_159235543.1">
    <property type="nucleotide sequence ID" value="NZ_CACSIP010000076.1"/>
</dbReference>
<organism evidence="2 3">
    <name type="scientific">Mycolicibacterium vanbaalenii</name>
    <name type="common">Mycobacterium vanbaalenii</name>
    <dbReference type="NCBI Taxonomy" id="110539"/>
    <lineage>
        <taxon>Bacteria</taxon>
        <taxon>Bacillati</taxon>
        <taxon>Actinomycetota</taxon>
        <taxon>Actinomycetes</taxon>
        <taxon>Mycobacteriales</taxon>
        <taxon>Mycobacteriaceae</taxon>
        <taxon>Mycolicibacterium</taxon>
    </lineage>
</organism>
<protein>
    <submittedName>
        <fullName evidence="2">Uncharacterized protein</fullName>
    </submittedName>
</protein>